<dbReference type="EMBL" id="JAUTXU010000164">
    <property type="protein sequence ID" value="KAK3702226.1"/>
    <property type="molecule type" value="Genomic_DNA"/>
</dbReference>
<comment type="caution">
    <text evidence="1">The sequence shown here is derived from an EMBL/GenBank/DDBJ whole genome shotgun (WGS) entry which is preliminary data.</text>
</comment>
<reference evidence="1" key="1">
    <citation type="submission" date="2023-07" db="EMBL/GenBank/DDBJ databases">
        <title>Black Yeasts Isolated from many extreme environments.</title>
        <authorList>
            <person name="Coleine C."/>
            <person name="Stajich J.E."/>
            <person name="Selbmann L."/>
        </authorList>
    </citation>
    <scope>NUCLEOTIDE SEQUENCE</scope>
    <source>
        <strain evidence="1">CCFEE 5714</strain>
    </source>
</reference>
<accession>A0ACC3MTH5</accession>
<proteinExistence type="predicted"/>
<keyword evidence="2" id="KW-1185">Reference proteome</keyword>
<evidence type="ECO:0000313" key="1">
    <source>
        <dbReference type="EMBL" id="KAK3702226.1"/>
    </source>
</evidence>
<gene>
    <name evidence="1" type="ORF">LTR37_015058</name>
</gene>
<organism evidence="1 2">
    <name type="scientific">Vermiconidia calcicola</name>
    <dbReference type="NCBI Taxonomy" id="1690605"/>
    <lineage>
        <taxon>Eukaryota</taxon>
        <taxon>Fungi</taxon>
        <taxon>Dikarya</taxon>
        <taxon>Ascomycota</taxon>
        <taxon>Pezizomycotina</taxon>
        <taxon>Dothideomycetes</taxon>
        <taxon>Dothideomycetidae</taxon>
        <taxon>Mycosphaerellales</taxon>
        <taxon>Extremaceae</taxon>
        <taxon>Vermiconidia</taxon>
    </lineage>
</organism>
<protein>
    <submittedName>
        <fullName evidence="1">Uncharacterized protein</fullName>
    </submittedName>
</protein>
<name>A0ACC3MTH5_9PEZI</name>
<evidence type="ECO:0000313" key="2">
    <source>
        <dbReference type="Proteomes" id="UP001281147"/>
    </source>
</evidence>
<dbReference type="Proteomes" id="UP001281147">
    <property type="component" value="Unassembled WGS sequence"/>
</dbReference>
<sequence>MSNPKESASTRNPPPKAERSSQQEAAQPTVYQAEYHPDEENRIPRSYLIEFHPGHTIAKHFAFLGREFDLTALDQGYFAEDVVDDDLFNLIRRDPGVKYIEDDCLGVPVGEGEICESLGSESATISFFEASCHPYEQERVPEIYLVAIYPGYTIAKHPPLLIRKFELTSTNEGYPADMNNRLFDDIELLGAMRRAPVVRFSEDDVSGERDGDDQSMPTTVKGESVQAAAVRSTQ</sequence>